<comment type="caution">
    <text evidence="1">The sequence shown here is derived from an EMBL/GenBank/DDBJ whole genome shotgun (WGS) entry which is preliminary data.</text>
</comment>
<organism evidence="1 2">
    <name type="scientific">Allosphingosinicella deserti</name>
    <dbReference type="NCBI Taxonomy" id="2116704"/>
    <lineage>
        <taxon>Bacteria</taxon>
        <taxon>Pseudomonadati</taxon>
        <taxon>Pseudomonadota</taxon>
        <taxon>Alphaproteobacteria</taxon>
        <taxon>Sphingomonadales</taxon>
        <taxon>Sphingomonadaceae</taxon>
        <taxon>Allosphingosinicella</taxon>
    </lineage>
</organism>
<gene>
    <name evidence="1" type="ORF">C7I55_18350</name>
</gene>
<evidence type="ECO:0000313" key="1">
    <source>
        <dbReference type="EMBL" id="PSJ38407.1"/>
    </source>
</evidence>
<proteinExistence type="predicted"/>
<accession>A0A2P7QKB2</accession>
<keyword evidence="2" id="KW-1185">Reference proteome</keyword>
<protein>
    <submittedName>
        <fullName evidence="1">Uncharacterized protein</fullName>
    </submittedName>
</protein>
<sequence>MGSEEDFRYLLPRILEISVDDPGNANDPEIVLAKIGMANWHSWSTGERGVIEAFVDAWSHAALAQDLEAAAEGWIGQDAESVLCGAARAGFDLAPWLEQLQRPEASAVLADLKSRYPKQLSPFWEDAPEASARLATILGATQ</sequence>
<evidence type="ECO:0000313" key="2">
    <source>
        <dbReference type="Proteomes" id="UP000241167"/>
    </source>
</evidence>
<name>A0A2P7QKB2_9SPHN</name>
<dbReference type="Proteomes" id="UP000241167">
    <property type="component" value="Unassembled WGS sequence"/>
</dbReference>
<reference evidence="1 2" key="1">
    <citation type="submission" date="2018-03" db="EMBL/GenBank/DDBJ databases">
        <title>The draft genome of Sphingosinicella sp. GL-C-18.</title>
        <authorList>
            <person name="Liu L."/>
            <person name="Li L."/>
            <person name="Liang L."/>
            <person name="Zhang X."/>
            <person name="Wang T."/>
        </authorList>
    </citation>
    <scope>NUCLEOTIDE SEQUENCE [LARGE SCALE GENOMIC DNA]</scope>
    <source>
        <strain evidence="1 2">GL-C-18</strain>
    </source>
</reference>
<dbReference type="EMBL" id="PXYI01000006">
    <property type="protein sequence ID" value="PSJ38407.1"/>
    <property type="molecule type" value="Genomic_DNA"/>
</dbReference>
<dbReference type="AlphaFoldDB" id="A0A2P7QKB2"/>